<comment type="function">
    <text evidence="4">Catalyzes two distinct but analogous reactions: the reversible epimerization of UDP-glucose to UDP-galactose and the reversible epimerization of UDP-N-acetylglucosamine to UDP-N-acetylgalactosamine. The reaction with UDP-Gal plays a critical role in the Leloir pathway of galactose catabolism in which galactose is converted to the glycolytic intermediate glucose 6-phosphate. It contributes to the catabolism of dietary galactose and enables the endogenous biosynthesis of both UDP-Gal and UDP-GalNAc when exogenous sources are limited. Both UDP-sugar interconversions are important in the synthesis of glycoproteins and glycolipids.</text>
</comment>
<dbReference type="Gene3D" id="3.90.25.10">
    <property type="entry name" value="UDP-galactose 4-epimerase, domain 1"/>
    <property type="match status" value="1"/>
</dbReference>
<evidence type="ECO:0000256" key="5">
    <source>
        <dbReference type="ARBA" id="ARBA00004947"/>
    </source>
</evidence>
<evidence type="ECO:0000256" key="4">
    <source>
        <dbReference type="ARBA" id="ARBA00002760"/>
    </source>
</evidence>
<dbReference type="GO" id="GO:0003978">
    <property type="term" value="F:UDP-glucose 4-epimerase activity"/>
    <property type="evidence" value="ECO:0007669"/>
    <property type="project" value="UniProtKB-UniRule"/>
</dbReference>
<evidence type="ECO:0000256" key="6">
    <source>
        <dbReference type="ARBA" id="ARBA00023027"/>
    </source>
</evidence>
<protein>
    <recommendedName>
        <fullName evidence="9">UDP-glucose 4-epimerase</fullName>
        <ecNumber evidence="9">5.1.3.2</ecNumber>
    </recommendedName>
</protein>
<evidence type="ECO:0000313" key="12">
    <source>
        <dbReference type="Proteomes" id="UP001107558"/>
    </source>
</evidence>
<name>A0A9J6C985_POLVA</name>
<evidence type="ECO:0000256" key="1">
    <source>
        <dbReference type="ARBA" id="ARBA00000014"/>
    </source>
</evidence>
<comment type="catalytic activity">
    <reaction evidence="1">
        <text>UDP-N-acetyl-alpha-D-glucosamine = UDP-N-acetyl-alpha-D-galactosamine</text>
        <dbReference type="Rhea" id="RHEA:20517"/>
        <dbReference type="ChEBI" id="CHEBI:57705"/>
        <dbReference type="ChEBI" id="CHEBI:67138"/>
        <dbReference type="EC" id="5.1.3.7"/>
    </reaction>
</comment>
<dbReference type="Pfam" id="PF16363">
    <property type="entry name" value="GDP_Man_Dehyd"/>
    <property type="match status" value="1"/>
</dbReference>
<gene>
    <name evidence="11" type="ORF">PVAND_008113</name>
</gene>
<dbReference type="GO" id="GO:0005829">
    <property type="term" value="C:cytosol"/>
    <property type="evidence" value="ECO:0007669"/>
    <property type="project" value="TreeGrafter"/>
</dbReference>
<dbReference type="EMBL" id="JADBJN010000002">
    <property type="protein sequence ID" value="KAG5678440.1"/>
    <property type="molecule type" value="Genomic_DNA"/>
</dbReference>
<dbReference type="InterPro" id="IPR036291">
    <property type="entry name" value="NAD(P)-bd_dom_sf"/>
</dbReference>
<dbReference type="PRINTS" id="PR01713">
    <property type="entry name" value="NUCEPIMERASE"/>
</dbReference>
<evidence type="ECO:0000256" key="3">
    <source>
        <dbReference type="ARBA" id="ARBA00001911"/>
    </source>
</evidence>
<keyword evidence="8 9" id="KW-0413">Isomerase</keyword>
<dbReference type="NCBIfam" id="TIGR01179">
    <property type="entry name" value="galE"/>
    <property type="match status" value="1"/>
</dbReference>
<dbReference type="SUPFAM" id="SSF51735">
    <property type="entry name" value="NAD(P)-binding Rossmann-fold domains"/>
    <property type="match status" value="1"/>
</dbReference>
<evidence type="ECO:0000256" key="2">
    <source>
        <dbReference type="ARBA" id="ARBA00000083"/>
    </source>
</evidence>
<keyword evidence="6 9" id="KW-0520">NAD</keyword>
<reference evidence="11" key="1">
    <citation type="submission" date="2021-03" db="EMBL/GenBank/DDBJ databases">
        <title>Chromosome level genome of the anhydrobiotic midge Polypedilum vanderplanki.</title>
        <authorList>
            <person name="Yoshida Y."/>
            <person name="Kikawada T."/>
            <person name="Gusev O."/>
        </authorList>
    </citation>
    <scope>NUCLEOTIDE SEQUENCE</scope>
    <source>
        <strain evidence="11">NIAS01</strain>
        <tissue evidence="11">Whole body or cell culture</tissue>
    </source>
</reference>
<comment type="cofactor">
    <cofactor evidence="3 9">
        <name>NAD(+)</name>
        <dbReference type="ChEBI" id="CHEBI:57540"/>
    </cofactor>
</comment>
<proteinExistence type="inferred from homology"/>
<dbReference type="Gene3D" id="3.40.50.720">
    <property type="entry name" value="NAD(P)-binding Rossmann-like Domain"/>
    <property type="match status" value="1"/>
</dbReference>
<evidence type="ECO:0000313" key="11">
    <source>
        <dbReference type="EMBL" id="KAG5678440.1"/>
    </source>
</evidence>
<dbReference type="InterPro" id="IPR016040">
    <property type="entry name" value="NAD(P)-bd_dom"/>
</dbReference>
<evidence type="ECO:0000256" key="9">
    <source>
        <dbReference type="RuleBase" id="RU366046"/>
    </source>
</evidence>
<comment type="similarity">
    <text evidence="9">Belongs to the NAD(P)-dependent epimerase/dehydratase family.</text>
</comment>
<organism evidence="11 12">
    <name type="scientific">Polypedilum vanderplanki</name>
    <name type="common">Sleeping chironomid midge</name>
    <dbReference type="NCBI Taxonomy" id="319348"/>
    <lineage>
        <taxon>Eukaryota</taxon>
        <taxon>Metazoa</taxon>
        <taxon>Ecdysozoa</taxon>
        <taxon>Arthropoda</taxon>
        <taxon>Hexapoda</taxon>
        <taxon>Insecta</taxon>
        <taxon>Pterygota</taxon>
        <taxon>Neoptera</taxon>
        <taxon>Endopterygota</taxon>
        <taxon>Diptera</taxon>
        <taxon>Nematocera</taxon>
        <taxon>Chironomoidea</taxon>
        <taxon>Chironomidae</taxon>
        <taxon>Chironominae</taxon>
        <taxon>Polypedilum</taxon>
        <taxon>Polypedilum</taxon>
    </lineage>
</organism>
<dbReference type="PANTHER" id="PTHR43725:SF47">
    <property type="entry name" value="UDP-GLUCOSE 4-EPIMERASE"/>
    <property type="match status" value="1"/>
</dbReference>
<feature type="domain" description="NAD(P)-binding" evidence="10">
    <location>
        <begin position="6"/>
        <end position="336"/>
    </location>
</feature>
<dbReference type="InterPro" id="IPR005886">
    <property type="entry name" value="UDP_G4E"/>
</dbReference>
<comment type="subunit">
    <text evidence="9">Homodimer.</text>
</comment>
<dbReference type="Proteomes" id="UP001107558">
    <property type="component" value="Chromosome 2"/>
</dbReference>
<keyword evidence="9" id="KW-0119">Carbohydrate metabolism</keyword>
<dbReference type="AlphaFoldDB" id="A0A9J6C985"/>
<dbReference type="PANTHER" id="PTHR43725">
    <property type="entry name" value="UDP-GLUCOSE 4-EPIMERASE"/>
    <property type="match status" value="1"/>
</dbReference>
<keyword evidence="7" id="KW-0299">Galactose metabolism</keyword>
<dbReference type="GO" id="GO:0033499">
    <property type="term" value="P:galactose catabolic process via UDP-galactose, Leloir pathway"/>
    <property type="evidence" value="ECO:0007669"/>
    <property type="project" value="TreeGrafter"/>
</dbReference>
<accession>A0A9J6C985</accession>
<dbReference type="OrthoDB" id="9402762at2759"/>
<comment type="caution">
    <text evidence="11">The sequence shown here is derived from an EMBL/GenBank/DDBJ whole genome shotgun (WGS) entry which is preliminary data.</text>
</comment>
<evidence type="ECO:0000256" key="8">
    <source>
        <dbReference type="ARBA" id="ARBA00023235"/>
    </source>
</evidence>
<evidence type="ECO:0000259" key="10">
    <source>
        <dbReference type="Pfam" id="PF16363"/>
    </source>
</evidence>
<evidence type="ECO:0000256" key="7">
    <source>
        <dbReference type="ARBA" id="ARBA00023144"/>
    </source>
</evidence>
<dbReference type="CDD" id="cd05247">
    <property type="entry name" value="UDP_G4E_1_SDR_e"/>
    <property type="match status" value="1"/>
</dbReference>
<sequence length="354" mass="39301">MLSTILTTGGAGFIGSHTVLELLNAGHNVICIDNECNAYHEKNELLPESLKRVEEITGKNVTYYNVDIRDKNALSSVFKKHKIDCVIHFAALKAVGESCRLPLQYYQNNITGTSVLLEVMTENQVFNFVYSSSATVYGDPIFLPITEEHPTGACTNPYGKSKYFTEEILKDLCVSDNRWNVISLRYFNPVGAHKSGKIGEDPNGEPNNLMPYISQVAVGKRTLLRIFGNDYATEDGTGVRDYIHIVDLAQGHLSALNKLIEGGLRGFAVYNLGTGKGYSVLDMVKNFSTACGIDIPYEFTSRRDGDIAACYASTEKAEKELGWKAKYGIKEMCEDTWRWQKNNPNGFAALKSDL</sequence>
<comment type="pathway">
    <text evidence="5 9">Carbohydrate metabolism; galactose metabolism.</text>
</comment>
<comment type="catalytic activity">
    <reaction evidence="2 9">
        <text>UDP-alpha-D-glucose = UDP-alpha-D-galactose</text>
        <dbReference type="Rhea" id="RHEA:22168"/>
        <dbReference type="ChEBI" id="CHEBI:58885"/>
        <dbReference type="ChEBI" id="CHEBI:66914"/>
        <dbReference type="EC" id="5.1.3.2"/>
    </reaction>
</comment>
<dbReference type="GO" id="GO:0003974">
    <property type="term" value="F:UDP-N-acetylglucosamine 4-epimerase activity"/>
    <property type="evidence" value="ECO:0007669"/>
    <property type="project" value="UniProtKB-EC"/>
</dbReference>
<keyword evidence="12" id="KW-1185">Reference proteome</keyword>
<dbReference type="EC" id="5.1.3.2" evidence="9"/>
<dbReference type="NCBIfam" id="NF007956">
    <property type="entry name" value="PRK10675.1"/>
    <property type="match status" value="1"/>
</dbReference>